<keyword evidence="5" id="KW-1185">Reference proteome</keyword>
<evidence type="ECO:0000256" key="1">
    <source>
        <dbReference type="ARBA" id="ARBA00022603"/>
    </source>
</evidence>
<dbReference type="Proteomes" id="UP000632740">
    <property type="component" value="Unassembled WGS sequence"/>
</dbReference>
<accession>A0A919P3I8</accession>
<sequence length="282" mass="29783">MPRPDLQPVTDPSDERLADYVSLTDVALRSKHEPAKGLYIAESSTVLGRALAAGHRPRSVLLAPRWVPDLERMLASLPPDDLTVPVYVADEPVLEAITGFHVHRGALAAMHRPALAPVETVLQAARGGAGARRVAVLEDVVDHTNVGAAFRSAAALGVDAVLVTPRCADPLYRRSVRVSMGTVFQVPWTRIDPWPDGIALLRDAGFVTAALALSDDSITLDALVADPPERLAMVLGAEGHGLKPHTVAESDLVVRIPMAGGVDSLNVAAAAAVAFWATRVPA</sequence>
<dbReference type="GO" id="GO:0006396">
    <property type="term" value="P:RNA processing"/>
    <property type="evidence" value="ECO:0007669"/>
    <property type="project" value="InterPro"/>
</dbReference>
<dbReference type="InterPro" id="IPR029064">
    <property type="entry name" value="Ribosomal_eL30-like_sf"/>
</dbReference>
<proteinExistence type="predicted"/>
<evidence type="ECO:0000313" key="4">
    <source>
        <dbReference type="EMBL" id="GIG20971.1"/>
    </source>
</evidence>
<dbReference type="InterPro" id="IPR029028">
    <property type="entry name" value="Alpha/beta_knot_MTases"/>
</dbReference>
<dbReference type="GO" id="GO:0003723">
    <property type="term" value="F:RNA binding"/>
    <property type="evidence" value="ECO:0007669"/>
    <property type="project" value="InterPro"/>
</dbReference>
<keyword evidence="1 4" id="KW-0489">Methyltransferase</keyword>
<dbReference type="AlphaFoldDB" id="A0A919P3I8"/>
<reference evidence="4" key="1">
    <citation type="submission" date="2021-01" db="EMBL/GenBank/DDBJ databases">
        <title>Whole genome shotgun sequence of Cellulomonas chitinilytica NBRC 110799.</title>
        <authorList>
            <person name="Komaki H."/>
            <person name="Tamura T."/>
        </authorList>
    </citation>
    <scope>NUCLEOTIDE SEQUENCE</scope>
    <source>
        <strain evidence="4">NBRC 110799</strain>
    </source>
</reference>
<dbReference type="EMBL" id="BONK01000005">
    <property type="protein sequence ID" value="GIG20971.1"/>
    <property type="molecule type" value="Genomic_DNA"/>
</dbReference>
<dbReference type="PANTHER" id="PTHR43191">
    <property type="entry name" value="RRNA METHYLTRANSFERASE 3"/>
    <property type="match status" value="1"/>
</dbReference>
<keyword evidence="2" id="KW-0808">Transferase</keyword>
<protein>
    <submittedName>
        <fullName evidence="4">rRNA methyltransferase</fullName>
    </submittedName>
</protein>
<comment type="caution">
    <text evidence="4">The sequence shown here is derived from an EMBL/GenBank/DDBJ whole genome shotgun (WGS) entry which is preliminary data.</text>
</comment>
<evidence type="ECO:0000313" key="5">
    <source>
        <dbReference type="Proteomes" id="UP000632740"/>
    </source>
</evidence>
<organism evidence="4 5">
    <name type="scientific">Cellulomonas chitinilytica</name>
    <dbReference type="NCBI Taxonomy" id="398759"/>
    <lineage>
        <taxon>Bacteria</taxon>
        <taxon>Bacillati</taxon>
        <taxon>Actinomycetota</taxon>
        <taxon>Actinomycetes</taxon>
        <taxon>Micrococcales</taxon>
        <taxon>Cellulomonadaceae</taxon>
        <taxon>Cellulomonas</taxon>
    </lineage>
</organism>
<dbReference type="InterPro" id="IPR051259">
    <property type="entry name" value="rRNA_Methyltransferase"/>
</dbReference>
<dbReference type="PANTHER" id="PTHR43191:SF12">
    <property type="entry name" value="RRNA METHYLASE"/>
    <property type="match status" value="1"/>
</dbReference>
<dbReference type="InterPro" id="IPR029026">
    <property type="entry name" value="tRNA_m1G_MTases_N"/>
</dbReference>
<name>A0A919P3I8_9CELL</name>
<dbReference type="SUPFAM" id="SSF75217">
    <property type="entry name" value="alpha/beta knot"/>
    <property type="match status" value="1"/>
</dbReference>
<dbReference type="InterPro" id="IPR001537">
    <property type="entry name" value="SpoU_MeTrfase"/>
</dbReference>
<dbReference type="SUPFAM" id="SSF55315">
    <property type="entry name" value="L30e-like"/>
    <property type="match status" value="1"/>
</dbReference>
<dbReference type="Pfam" id="PF00588">
    <property type="entry name" value="SpoU_methylase"/>
    <property type="match status" value="1"/>
</dbReference>
<dbReference type="Gene3D" id="3.40.1280.10">
    <property type="match status" value="1"/>
</dbReference>
<evidence type="ECO:0000259" key="3">
    <source>
        <dbReference type="Pfam" id="PF00588"/>
    </source>
</evidence>
<feature type="domain" description="tRNA/rRNA methyltransferase SpoU type" evidence="3">
    <location>
        <begin position="134"/>
        <end position="275"/>
    </location>
</feature>
<dbReference type="Gene3D" id="3.30.1330.30">
    <property type="match status" value="1"/>
</dbReference>
<dbReference type="GO" id="GO:0008173">
    <property type="term" value="F:RNA methyltransferase activity"/>
    <property type="evidence" value="ECO:0007669"/>
    <property type="project" value="InterPro"/>
</dbReference>
<gene>
    <name evidence="4" type="ORF">Cch01nite_16950</name>
</gene>
<dbReference type="CDD" id="cd18095">
    <property type="entry name" value="SpoU-like_rRNA-MTase"/>
    <property type="match status" value="1"/>
</dbReference>
<evidence type="ECO:0000256" key="2">
    <source>
        <dbReference type="ARBA" id="ARBA00022679"/>
    </source>
</evidence>
<dbReference type="RefSeq" id="WP_203751362.1">
    <property type="nucleotide sequence ID" value="NZ_BONK01000005.1"/>
</dbReference>
<dbReference type="GO" id="GO:0032259">
    <property type="term" value="P:methylation"/>
    <property type="evidence" value="ECO:0007669"/>
    <property type="project" value="UniProtKB-KW"/>
</dbReference>